<sequence>MLYIIKFITNLLLPPSCFIILLIVSAIIQYRGKKKVSKLTILVSVLIYISSIQLTSNLLLHPLEYKFLLPNKIDGDVIVMLGGGATLDTPDFSGKANLSGHAANRLLTAARIYNKTKLPIIVSGGKVFENTGTEAEIAKRQLLDLGVAEKDIIVENKSLNTTENALYTKKLMEENNLSRPILITSAFHMERSMMNFDNAHVKNLVAYPCDYSTNTRLSLSINTFVPNYDSINAVGTALKEYLGIFQLWIKKIF</sequence>
<gene>
    <name evidence="3" type="ORF">C1I91_25690</name>
</gene>
<feature type="domain" description="DUF218" evidence="2">
    <location>
        <begin position="76"/>
        <end position="243"/>
    </location>
</feature>
<keyword evidence="1" id="KW-0472">Membrane</keyword>
<organism evidence="3 4">
    <name type="scientific">Clostridium manihotivorum</name>
    <dbReference type="NCBI Taxonomy" id="2320868"/>
    <lineage>
        <taxon>Bacteria</taxon>
        <taxon>Bacillati</taxon>
        <taxon>Bacillota</taxon>
        <taxon>Clostridia</taxon>
        <taxon>Eubacteriales</taxon>
        <taxon>Clostridiaceae</taxon>
        <taxon>Clostridium</taxon>
    </lineage>
</organism>
<evidence type="ECO:0000256" key="1">
    <source>
        <dbReference type="SAM" id="Phobius"/>
    </source>
</evidence>
<dbReference type="Pfam" id="PF02698">
    <property type="entry name" value="DUF218"/>
    <property type="match status" value="1"/>
</dbReference>
<proteinExistence type="predicted"/>
<dbReference type="GO" id="GO:0043164">
    <property type="term" value="P:Gram-negative-bacterium-type cell wall biogenesis"/>
    <property type="evidence" value="ECO:0007669"/>
    <property type="project" value="TreeGrafter"/>
</dbReference>
<dbReference type="Proteomes" id="UP000286268">
    <property type="component" value="Chromosome"/>
</dbReference>
<accession>A0A3R5QX76</accession>
<dbReference type="PANTHER" id="PTHR30336">
    <property type="entry name" value="INNER MEMBRANE PROTEIN, PROBABLE PERMEASE"/>
    <property type="match status" value="1"/>
</dbReference>
<dbReference type="OrthoDB" id="9782395at2"/>
<evidence type="ECO:0000313" key="3">
    <source>
        <dbReference type="EMBL" id="QAA34754.1"/>
    </source>
</evidence>
<dbReference type="GO" id="GO:0000270">
    <property type="term" value="P:peptidoglycan metabolic process"/>
    <property type="evidence" value="ECO:0007669"/>
    <property type="project" value="TreeGrafter"/>
</dbReference>
<keyword evidence="1" id="KW-1133">Transmembrane helix</keyword>
<dbReference type="Gene3D" id="3.40.50.620">
    <property type="entry name" value="HUPs"/>
    <property type="match status" value="1"/>
</dbReference>
<reference evidence="3 4" key="1">
    <citation type="submission" date="2018-01" db="EMBL/GenBank/DDBJ databases">
        <title>Genome Sequencing and Assembly of Anaerobacter polyendosporus strain CT4.</title>
        <authorList>
            <person name="Tachaapaikoon C."/>
            <person name="Sutheeworapong S."/>
            <person name="Jenjaroenpun P."/>
            <person name="Wongsurawat T."/>
            <person name="Nookeaw I."/>
            <person name="Cheawchanlertfa P."/>
            <person name="Kosugi A."/>
            <person name="Cheevadhanarak S."/>
            <person name="Ratanakhanokchai K."/>
        </authorList>
    </citation>
    <scope>NUCLEOTIDE SEQUENCE [LARGE SCALE GENOMIC DNA]</scope>
    <source>
        <strain evidence="3 4">CT4</strain>
    </source>
</reference>
<dbReference type="KEGG" id="cmah:C1I91_25690"/>
<keyword evidence="4" id="KW-1185">Reference proteome</keyword>
<feature type="transmembrane region" description="Helical" evidence="1">
    <location>
        <begin position="39"/>
        <end position="60"/>
    </location>
</feature>
<dbReference type="EMBL" id="CP025746">
    <property type="protein sequence ID" value="QAA34754.1"/>
    <property type="molecule type" value="Genomic_DNA"/>
</dbReference>
<protein>
    <submittedName>
        <fullName evidence="3">YdcF family protein</fullName>
    </submittedName>
</protein>
<dbReference type="GO" id="GO:0005886">
    <property type="term" value="C:plasma membrane"/>
    <property type="evidence" value="ECO:0007669"/>
    <property type="project" value="TreeGrafter"/>
</dbReference>
<keyword evidence="1" id="KW-0812">Transmembrane</keyword>
<name>A0A3R5QX76_9CLOT</name>
<dbReference type="CDD" id="cd06259">
    <property type="entry name" value="YdcF-like"/>
    <property type="match status" value="1"/>
</dbReference>
<dbReference type="InterPro" id="IPR003848">
    <property type="entry name" value="DUF218"/>
</dbReference>
<dbReference type="InterPro" id="IPR014729">
    <property type="entry name" value="Rossmann-like_a/b/a_fold"/>
</dbReference>
<dbReference type="PANTHER" id="PTHR30336:SF4">
    <property type="entry name" value="ENVELOPE BIOGENESIS FACTOR ELYC"/>
    <property type="match status" value="1"/>
</dbReference>
<dbReference type="AlphaFoldDB" id="A0A3R5QX76"/>
<dbReference type="RefSeq" id="WP_128215466.1">
    <property type="nucleotide sequence ID" value="NZ_CP025746.1"/>
</dbReference>
<evidence type="ECO:0000313" key="4">
    <source>
        <dbReference type="Proteomes" id="UP000286268"/>
    </source>
</evidence>
<dbReference type="InterPro" id="IPR051599">
    <property type="entry name" value="Cell_Envelope_Assoc"/>
</dbReference>
<evidence type="ECO:0000259" key="2">
    <source>
        <dbReference type="Pfam" id="PF02698"/>
    </source>
</evidence>
<feature type="transmembrane region" description="Helical" evidence="1">
    <location>
        <begin position="12"/>
        <end position="30"/>
    </location>
</feature>